<dbReference type="GO" id="GO:0003677">
    <property type="term" value="F:DNA binding"/>
    <property type="evidence" value="ECO:0007669"/>
    <property type="project" value="InterPro"/>
</dbReference>
<evidence type="ECO:0000256" key="8">
    <source>
        <dbReference type="ARBA" id="ARBA00048988"/>
    </source>
</evidence>
<evidence type="ECO:0000256" key="4">
    <source>
        <dbReference type="ARBA" id="ARBA00022840"/>
    </source>
</evidence>
<dbReference type="EMBL" id="LAZR01001017">
    <property type="protein sequence ID" value="KKN52485.1"/>
    <property type="molecule type" value="Genomic_DNA"/>
</dbReference>
<dbReference type="InterPro" id="IPR000212">
    <property type="entry name" value="DNA_helicase_UvrD/REP"/>
</dbReference>
<comment type="catalytic activity">
    <reaction evidence="6">
        <text>Couples ATP hydrolysis with the unwinding of duplex DNA by translocating in the 3'-5' direction.</text>
        <dbReference type="EC" id="5.6.2.4"/>
    </reaction>
</comment>
<dbReference type="GO" id="GO:0033202">
    <property type="term" value="C:DNA helicase complex"/>
    <property type="evidence" value="ECO:0007669"/>
    <property type="project" value="TreeGrafter"/>
</dbReference>
<dbReference type="GO" id="GO:0005829">
    <property type="term" value="C:cytosol"/>
    <property type="evidence" value="ECO:0007669"/>
    <property type="project" value="TreeGrafter"/>
</dbReference>
<dbReference type="AlphaFoldDB" id="A0A0F9R7F9"/>
<dbReference type="EC" id="5.6.2.4" evidence="7"/>
<dbReference type="Gene3D" id="3.40.50.300">
    <property type="entry name" value="P-loop containing nucleotide triphosphate hydrolases"/>
    <property type="match status" value="3"/>
</dbReference>
<feature type="domain" description="UvrD-like helicase ATP-binding" evidence="9">
    <location>
        <begin position="6"/>
        <end position="279"/>
    </location>
</feature>
<dbReference type="GO" id="GO:0016787">
    <property type="term" value="F:hydrolase activity"/>
    <property type="evidence" value="ECO:0007669"/>
    <property type="project" value="UniProtKB-KW"/>
</dbReference>
<proteinExistence type="predicted"/>
<name>A0A0F9R7F9_9ZZZZ</name>
<evidence type="ECO:0000256" key="2">
    <source>
        <dbReference type="ARBA" id="ARBA00022801"/>
    </source>
</evidence>
<dbReference type="InterPro" id="IPR027417">
    <property type="entry name" value="P-loop_NTPase"/>
</dbReference>
<evidence type="ECO:0000313" key="10">
    <source>
        <dbReference type="EMBL" id="KKN52485.1"/>
    </source>
</evidence>
<keyword evidence="4" id="KW-0067">ATP-binding</keyword>
<dbReference type="PANTHER" id="PTHR11070:SF2">
    <property type="entry name" value="ATP-DEPENDENT DNA HELICASE SRS2"/>
    <property type="match status" value="1"/>
</dbReference>
<dbReference type="InterPro" id="IPR014017">
    <property type="entry name" value="DNA_helicase_UvrD-like_C"/>
</dbReference>
<dbReference type="GO" id="GO:0043138">
    <property type="term" value="F:3'-5' DNA helicase activity"/>
    <property type="evidence" value="ECO:0007669"/>
    <property type="project" value="UniProtKB-EC"/>
</dbReference>
<protein>
    <recommendedName>
        <fullName evidence="7">DNA 3'-5' helicase</fullName>
        <ecNumber evidence="7">5.6.2.4</ecNumber>
    </recommendedName>
</protein>
<evidence type="ECO:0000256" key="5">
    <source>
        <dbReference type="ARBA" id="ARBA00023235"/>
    </source>
</evidence>
<reference evidence="10" key="1">
    <citation type="journal article" date="2015" name="Nature">
        <title>Complex archaea that bridge the gap between prokaryotes and eukaryotes.</title>
        <authorList>
            <person name="Spang A."/>
            <person name="Saw J.H."/>
            <person name="Jorgensen S.L."/>
            <person name="Zaremba-Niedzwiedzka K."/>
            <person name="Martijn J."/>
            <person name="Lind A.E."/>
            <person name="van Eijk R."/>
            <person name="Schleper C."/>
            <person name="Guy L."/>
            <person name="Ettema T.J."/>
        </authorList>
    </citation>
    <scope>NUCLEOTIDE SEQUENCE</scope>
</reference>
<evidence type="ECO:0000259" key="9">
    <source>
        <dbReference type="PROSITE" id="PS51198"/>
    </source>
</evidence>
<evidence type="ECO:0000256" key="1">
    <source>
        <dbReference type="ARBA" id="ARBA00022741"/>
    </source>
</evidence>
<organism evidence="10">
    <name type="scientific">marine sediment metagenome</name>
    <dbReference type="NCBI Taxonomy" id="412755"/>
    <lineage>
        <taxon>unclassified sequences</taxon>
        <taxon>metagenomes</taxon>
        <taxon>ecological metagenomes</taxon>
    </lineage>
</organism>
<dbReference type="Pfam" id="PF00580">
    <property type="entry name" value="UvrD-helicase"/>
    <property type="match status" value="2"/>
</dbReference>
<keyword evidence="3" id="KW-0347">Helicase</keyword>
<comment type="caution">
    <text evidence="10">The sequence shown here is derived from an EMBL/GenBank/DDBJ whole genome shotgun (WGS) entry which is preliminary data.</text>
</comment>
<dbReference type="InterPro" id="IPR014016">
    <property type="entry name" value="UvrD-like_ATP-bd"/>
</dbReference>
<keyword evidence="5" id="KW-0413">Isomerase</keyword>
<keyword evidence="2" id="KW-0378">Hydrolase</keyword>
<dbReference type="GO" id="GO:0000725">
    <property type="term" value="P:recombinational repair"/>
    <property type="evidence" value="ECO:0007669"/>
    <property type="project" value="TreeGrafter"/>
</dbReference>
<comment type="catalytic activity">
    <reaction evidence="8">
        <text>ATP + H2O = ADP + phosphate + H(+)</text>
        <dbReference type="Rhea" id="RHEA:13065"/>
        <dbReference type="ChEBI" id="CHEBI:15377"/>
        <dbReference type="ChEBI" id="CHEBI:15378"/>
        <dbReference type="ChEBI" id="CHEBI:30616"/>
        <dbReference type="ChEBI" id="CHEBI:43474"/>
        <dbReference type="ChEBI" id="CHEBI:456216"/>
        <dbReference type="EC" id="5.6.2.4"/>
    </reaction>
</comment>
<dbReference type="Pfam" id="PF13361">
    <property type="entry name" value="UvrD_C"/>
    <property type="match status" value="1"/>
</dbReference>
<gene>
    <name evidence="10" type="ORF">LCGC14_0612170</name>
</gene>
<keyword evidence="1" id="KW-0547">Nucleotide-binding</keyword>
<dbReference type="PROSITE" id="PS51198">
    <property type="entry name" value="UVRD_HELICASE_ATP_BIND"/>
    <property type="match status" value="1"/>
</dbReference>
<dbReference type="PANTHER" id="PTHR11070">
    <property type="entry name" value="UVRD / RECB / PCRA DNA HELICASE FAMILY MEMBER"/>
    <property type="match status" value="1"/>
</dbReference>
<evidence type="ECO:0000256" key="7">
    <source>
        <dbReference type="ARBA" id="ARBA00034808"/>
    </source>
</evidence>
<dbReference type="CDD" id="cd17932">
    <property type="entry name" value="DEXQc_UvrD"/>
    <property type="match status" value="1"/>
</dbReference>
<evidence type="ECO:0000256" key="6">
    <source>
        <dbReference type="ARBA" id="ARBA00034617"/>
    </source>
</evidence>
<accession>A0A0F9R7F9</accession>
<evidence type="ECO:0000256" key="3">
    <source>
        <dbReference type="ARBA" id="ARBA00022806"/>
    </source>
</evidence>
<dbReference type="GO" id="GO:0005524">
    <property type="term" value="F:ATP binding"/>
    <property type="evidence" value="ECO:0007669"/>
    <property type="project" value="UniProtKB-KW"/>
</dbReference>
<sequence>MFVWNADDLDADQVNAIEQLGSVFLSACPGSGKTRTLTYKIARELSLLTSDKQRVVAITYTHRAADEIQERIEQLGVDTSQLWIGTIHSFCLEWILRPYSIYHPALKNGFRVINAHDTERLHETLCAQRGGGLSKFDCGHYFTPVGYVINCDHWKRAGVDALLQQYWQELCANRQIDFEMILEYAHQLICDVPSISILLGSIFTMVLVDEYQDTKEIQYGILGAILKASEGKAKAFIVGDPNQAIYGSLGGYAITSTEFSKLSSVTFKELNLSKNYRSSDRIVGYFENFNQLTSKITAEGKFKDFSSVISFDCSTNRNALDAEIVRLIRYNIETMGIPPNEVCIVGPQWPLLASMTRQLVVALPEYSFSGPGMVPFARDIDNFWYKLSRIILTVASPQLYIRRNRWASEVITALELADVNTNTITRKSLLRASNSITSHSTDGLTYLIECFDALFAALGVDREASPMLIEHYDSFVGSSQKRINQLTATGTAAIADLDMFRKVFDVKTGITVSTIHGVKGAEFEAVIAFGLLEGMVPHFNESDKIAAANRLLYVVGSRAKKNLHLISEAGRKRRGKELYLPTDTLLACSFSYDQET</sequence>
<dbReference type="SUPFAM" id="SSF52540">
    <property type="entry name" value="P-loop containing nucleoside triphosphate hydrolases"/>
    <property type="match status" value="1"/>
</dbReference>